<keyword evidence="2" id="KW-1185">Reference proteome</keyword>
<reference evidence="1 2" key="1">
    <citation type="journal article" date="2019" name="Nat. Ecol. Evol.">
        <title>Megaphylogeny resolves global patterns of mushroom evolution.</title>
        <authorList>
            <person name="Varga T."/>
            <person name="Krizsan K."/>
            <person name="Foldi C."/>
            <person name="Dima B."/>
            <person name="Sanchez-Garcia M."/>
            <person name="Sanchez-Ramirez S."/>
            <person name="Szollosi G.J."/>
            <person name="Szarkandi J.G."/>
            <person name="Papp V."/>
            <person name="Albert L."/>
            <person name="Andreopoulos W."/>
            <person name="Angelini C."/>
            <person name="Antonin V."/>
            <person name="Barry K.W."/>
            <person name="Bougher N.L."/>
            <person name="Buchanan P."/>
            <person name="Buyck B."/>
            <person name="Bense V."/>
            <person name="Catcheside P."/>
            <person name="Chovatia M."/>
            <person name="Cooper J."/>
            <person name="Damon W."/>
            <person name="Desjardin D."/>
            <person name="Finy P."/>
            <person name="Geml J."/>
            <person name="Haridas S."/>
            <person name="Hughes K."/>
            <person name="Justo A."/>
            <person name="Karasinski D."/>
            <person name="Kautmanova I."/>
            <person name="Kiss B."/>
            <person name="Kocsube S."/>
            <person name="Kotiranta H."/>
            <person name="LaButti K.M."/>
            <person name="Lechner B.E."/>
            <person name="Liimatainen K."/>
            <person name="Lipzen A."/>
            <person name="Lukacs Z."/>
            <person name="Mihaltcheva S."/>
            <person name="Morgado L.N."/>
            <person name="Niskanen T."/>
            <person name="Noordeloos M.E."/>
            <person name="Ohm R.A."/>
            <person name="Ortiz-Santana B."/>
            <person name="Ovrebo C."/>
            <person name="Racz N."/>
            <person name="Riley R."/>
            <person name="Savchenko A."/>
            <person name="Shiryaev A."/>
            <person name="Soop K."/>
            <person name="Spirin V."/>
            <person name="Szebenyi C."/>
            <person name="Tomsovsky M."/>
            <person name="Tulloss R.E."/>
            <person name="Uehling J."/>
            <person name="Grigoriev I.V."/>
            <person name="Vagvolgyi C."/>
            <person name="Papp T."/>
            <person name="Martin F.M."/>
            <person name="Miettinen O."/>
            <person name="Hibbett D.S."/>
            <person name="Nagy L.G."/>
        </authorList>
    </citation>
    <scope>NUCLEOTIDE SEQUENCE [LARGE SCALE GENOMIC DNA]</scope>
    <source>
        <strain evidence="1 2">NL-1719</strain>
    </source>
</reference>
<proteinExistence type="predicted"/>
<protein>
    <submittedName>
        <fullName evidence="1">Uncharacterized protein</fullName>
    </submittedName>
</protein>
<sequence>MSDQPDLQAVFPHEIEEIIFSFAVQTDWPSAKNLILVAKRVYQWLIPQIYEVVVFHRNRYPLDRPRSDSRNLVHHGKYVHHIMLYNGDPSETRLYNRPGVCLTWCPNAYDVALWLTPDQYDKTLVDQLLGRHLTHLSFSFNDFKSAAARYPGISPSISFLYVTHLELINTTPLDDLKELKEYFPALTHLAVKIGSGDQISRSPDILRTWNDQMQVLSWNIGQRMLGPTPVVLERSNYRIQADDPRIVILAYSRECVDAWYEDAAGGLGLWRVAEETITGYRGPNGTSGS</sequence>
<organism evidence="1 2">
    <name type="scientific">Pluteus cervinus</name>
    <dbReference type="NCBI Taxonomy" id="181527"/>
    <lineage>
        <taxon>Eukaryota</taxon>
        <taxon>Fungi</taxon>
        <taxon>Dikarya</taxon>
        <taxon>Basidiomycota</taxon>
        <taxon>Agaricomycotina</taxon>
        <taxon>Agaricomycetes</taxon>
        <taxon>Agaricomycetidae</taxon>
        <taxon>Agaricales</taxon>
        <taxon>Pluteineae</taxon>
        <taxon>Pluteaceae</taxon>
        <taxon>Pluteus</taxon>
    </lineage>
</organism>
<accession>A0ACD3A1Y1</accession>
<name>A0ACD3A1Y1_9AGAR</name>
<gene>
    <name evidence="1" type="ORF">BDN72DRAFT_965958</name>
</gene>
<dbReference type="Proteomes" id="UP000308600">
    <property type="component" value="Unassembled WGS sequence"/>
</dbReference>
<evidence type="ECO:0000313" key="1">
    <source>
        <dbReference type="EMBL" id="TFK59725.1"/>
    </source>
</evidence>
<evidence type="ECO:0000313" key="2">
    <source>
        <dbReference type="Proteomes" id="UP000308600"/>
    </source>
</evidence>
<dbReference type="EMBL" id="ML208908">
    <property type="protein sequence ID" value="TFK59725.1"/>
    <property type="molecule type" value="Genomic_DNA"/>
</dbReference>